<dbReference type="Gene3D" id="3.30.420.10">
    <property type="entry name" value="Ribonuclease H-like superfamily/Ribonuclease H"/>
    <property type="match status" value="1"/>
</dbReference>
<keyword evidence="6" id="KW-0378">Hydrolase</keyword>
<feature type="compositionally biased region" description="Pro residues" evidence="10">
    <location>
        <begin position="65"/>
        <end position="77"/>
    </location>
</feature>
<dbReference type="GO" id="GO:0003676">
    <property type="term" value="F:nucleic acid binding"/>
    <property type="evidence" value="ECO:0007669"/>
    <property type="project" value="InterPro"/>
</dbReference>
<dbReference type="GO" id="GO:0000027">
    <property type="term" value="P:ribosomal large subunit assembly"/>
    <property type="evidence" value="ECO:0007669"/>
    <property type="project" value="TreeGrafter"/>
</dbReference>
<comment type="similarity">
    <text evidence="2">Belongs to the REXO4 family.</text>
</comment>
<evidence type="ECO:0000313" key="12">
    <source>
        <dbReference type="EMBL" id="KAK3391111.1"/>
    </source>
</evidence>
<keyword evidence="13" id="KW-1185">Reference proteome</keyword>
<dbReference type="InterPro" id="IPR013520">
    <property type="entry name" value="Ribonucl_H"/>
</dbReference>
<proteinExistence type="inferred from homology"/>
<dbReference type="InterPro" id="IPR036397">
    <property type="entry name" value="RNaseH_sf"/>
</dbReference>
<dbReference type="InterPro" id="IPR047021">
    <property type="entry name" value="REXO1/3/4-like"/>
</dbReference>
<dbReference type="GO" id="GO:0005634">
    <property type="term" value="C:nucleus"/>
    <property type="evidence" value="ECO:0007669"/>
    <property type="project" value="UniProtKB-SubCell"/>
</dbReference>
<evidence type="ECO:0000256" key="8">
    <source>
        <dbReference type="ARBA" id="ARBA00023242"/>
    </source>
</evidence>
<sequence>MAPELSSNWKKLQARIKAEALPPHKRKAALEDDDTPAEPPRPPKKLKEFLSGTNKVRVAPKKGRPAPPRHSPPPPSTTPAAADTTVPATTTTTTTPVPSSSAKKQSTAKKPAALPEQSAVAAAAKKQPLPKKKAPTLAQAAQKKMGTTQSSIIDATGPGGVSPSLALWAANNDISPEDVAEAYGLGLKKGSSMLYSSTGSTSAVRPNEGLAPDVEVGKYVAIDCEMVGTGDGGHGNMLARVSIVDFHGRQVYDSFVKPQEKVTDWRTHVSGVSPKHMATARDYEEVQATVAELLKDRILVGHDVKHDLEVLRLDHPHKMIRDTVKFPAFRKYGSGPKPALKVLAQELLGLEIQTGQHSSIEDARVAMLLFRKHKQAFDMEHANRYPDTAAQKSKKSKPKKSKKSKK</sequence>
<evidence type="ECO:0000256" key="9">
    <source>
        <dbReference type="ARBA" id="ARBA00025599"/>
    </source>
</evidence>
<name>A0AAE0P0L2_9PEZI</name>
<dbReference type="Proteomes" id="UP001285441">
    <property type="component" value="Unassembled WGS sequence"/>
</dbReference>
<evidence type="ECO:0000256" key="3">
    <source>
        <dbReference type="ARBA" id="ARBA00016937"/>
    </source>
</evidence>
<dbReference type="FunFam" id="3.30.420.10:FF:000007">
    <property type="entry name" value="Interferon-stimulated exonuclease gene 20"/>
    <property type="match status" value="1"/>
</dbReference>
<organism evidence="12 13">
    <name type="scientific">Podospora didyma</name>
    <dbReference type="NCBI Taxonomy" id="330526"/>
    <lineage>
        <taxon>Eukaryota</taxon>
        <taxon>Fungi</taxon>
        <taxon>Dikarya</taxon>
        <taxon>Ascomycota</taxon>
        <taxon>Pezizomycotina</taxon>
        <taxon>Sordariomycetes</taxon>
        <taxon>Sordariomycetidae</taxon>
        <taxon>Sordariales</taxon>
        <taxon>Podosporaceae</taxon>
        <taxon>Podospora</taxon>
    </lineage>
</organism>
<evidence type="ECO:0000256" key="6">
    <source>
        <dbReference type="ARBA" id="ARBA00022801"/>
    </source>
</evidence>
<evidence type="ECO:0000256" key="5">
    <source>
        <dbReference type="ARBA" id="ARBA00022722"/>
    </source>
</evidence>
<evidence type="ECO:0000256" key="2">
    <source>
        <dbReference type="ARBA" id="ARBA00010489"/>
    </source>
</evidence>
<accession>A0AAE0P0L2</accession>
<dbReference type="EMBL" id="JAULSW010000002">
    <property type="protein sequence ID" value="KAK3391111.1"/>
    <property type="molecule type" value="Genomic_DNA"/>
</dbReference>
<comment type="subcellular location">
    <subcellularLocation>
        <location evidence="1">Nucleus</location>
    </subcellularLocation>
</comment>
<keyword evidence="5" id="KW-0540">Nuclease</keyword>
<dbReference type="AlphaFoldDB" id="A0AAE0P0L2"/>
<gene>
    <name evidence="12" type="ORF">B0H63DRAFT_467283</name>
</gene>
<keyword evidence="8" id="KW-0539">Nucleus</keyword>
<dbReference type="InterPro" id="IPR012337">
    <property type="entry name" value="RNaseH-like_sf"/>
</dbReference>
<feature type="domain" description="Exonuclease" evidence="11">
    <location>
        <begin position="218"/>
        <end position="379"/>
    </location>
</feature>
<feature type="compositionally biased region" description="Basic residues" evidence="10">
    <location>
        <begin position="392"/>
        <end position="406"/>
    </location>
</feature>
<evidence type="ECO:0000256" key="1">
    <source>
        <dbReference type="ARBA" id="ARBA00004123"/>
    </source>
</evidence>
<dbReference type="CDD" id="cd06144">
    <property type="entry name" value="REX4_like"/>
    <property type="match status" value="1"/>
</dbReference>
<dbReference type="GO" id="GO:0006364">
    <property type="term" value="P:rRNA processing"/>
    <property type="evidence" value="ECO:0007669"/>
    <property type="project" value="UniProtKB-KW"/>
</dbReference>
<protein>
    <recommendedName>
        <fullName evidence="3">RNA exonuclease 4</fullName>
    </recommendedName>
</protein>
<feature type="region of interest" description="Disordered" evidence="10">
    <location>
        <begin position="380"/>
        <end position="406"/>
    </location>
</feature>
<comment type="caution">
    <text evidence="12">The sequence shown here is derived from an EMBL/GenBank/DDBJ whole genome shotgun (WGS) entry which is preliminary data.</text>
</comment>
<feature type="region of interest" description="Disordered" evidence="10">
    <location>
        <begin position="18"/>
        <end position="133"/>
    </location>
</feature>
<keyword evidence="7" id="KW-0269">Exonuclease</keyword>
<dbReference type="SUPFAM" id="SSF53098">
    <property type="entry name" value="Ribonuclease H-like"/>
    <property type="match status" value="1"/>
</dbReference>
<evidence type="ECO:0000313" key="13">
    <source>
        <dbReference type="Proteomes" id="UP001285441"/>
    </source>
</evidence>
<reference evidence="12" key="2">
    <citation type="submission" date="2023-06" db="EMBL/GenBank/DDBJ databases">
        <authorList>
            <consortium name="Lawrence Berkeley National Laboratory"/>
            <person name="Haridas S."/>
            <person name="Hensen N."/>
            <person name="Bonometti L."/>
            <person name="Westerberg I."/>
            <person name="Brannstrom I.O."/>
            <person name="Guillou S."/>
            <person name="Cros-Aarteil S."/>
            <person name="Calhoun S."/>
            <person name="Kuo A."/>
            <person name="Mondo S."/>
            <person name="Pangilinan J."/>
            <person name="Riley R."/>
            <person name="LaButti K."/>
            <person name="Andreopoulos B."/>
            <person name="Lipzen A."/>
            <person name="Chen C."/>
            <person name="Yanf M."/>
            <person name="Daum C."/>
            <person name="Ng V."/>
            <person name="Clum A."/>
            <person name="Steindorff A."/>
            <person name="Ohm R."/>
            <person name="Martin F."/>
            <person name="Silar P."/>
            <person name="Natvig D."/>
            <person name="Lalanne C."/>
            <person name="Gautier V."/>
            <person name="Ament-velasquez S.L."/>
            <person name="Kruys A."/>
            <person name="Hutchinson M.I."/>
            <person name="Powell A.J."/>
            <person name="Barry K."/>
            <person name="Miller A.N."/>
            <person name="Grigoriev I.V."/>
            <person name="Debuchy R."/>
            <person name="Gladieux P."/>
            <person name="Thoren M.H."/>
            <person name="Johannesson H."/>
        </authorList>
    </citation>
    <scope>NUCLEOTIDE SEQUENCE</scope>
    <source>
        <strain evidence="12">CBS 232.78</strain>
    </source>
</reference>
<reference evidence="12" key="1">
    <citation type="journal article" date="2023" name="Mol. Phylogenet. Evol.">
        <title>Genome-scale phylogeny and comparative genomics of the fungal order Sordariales.</title>
        <authorList>
            <person name="Hensen N."/>
            <person name="Bonometti L."/>
            <person name="Westerberg I."/>
            <person name="Brannstrom I.O."/>
            <person name="Guillou S."/>
            <person name="Cros-Aarteil S."/>
            <person name="Calhoun S."/>
            <person name="Haridas S."/>
            <person name="Kuo A."/>
            <person name="Mondo S."/>
            <person name="Pangilinan J."/>
            <person name="Riley R."/>
            <person name="LaButti K."/>
            <person name="Andreopoulos B."/>
            <person name="Lipzen A."/>
            <person name="Chen C."/>
            <person name="Yan M."/>
            <person name="Daum C."/>
            <person name="Ng V."/>
            <person name="Clum A."/>
            <person name="Steindorff A."/>
            <person name="Ohm R.A."/>
            <person name="Martin F."/>
            <person name="Silar P."/>
            <person name="Natvig D.O."/>
            <person name="Lalanne C."/>
            <person name="Gautier V."/>
            <person name="Ament-Velasquez S.L."/>
            <person name="Kruys A."/>
            <person name="Hutchinson M.I."/>
            <person name="Powell A.J."/>
            <person name="Barry K."/>
            <person name="Miller A.N."/>
            <person name="Grigoriev I.V."/>
            <person name="Debuchy R."/>
            <person name="Gladieux P."/>
            <person name="Hiltunen Thoren M."/>
            <person name="Johannesson H."/>
        </authorList>
    </citation>
    <scope>NUCLEOTIDE SEQUENCE</scope>
    <source>
        <strain evidence="12">CBS 232.78</strain>
    </source>
</reference>
<feature type="compositionally biased region" description="Low complexity" evidence="10">
    <location>
        <begin position="78"/>
        <end position="113"/>
    </location>
</feature>
<dbReference type="InterPro" id="IPR037431">
    <property type="entry name" value="REX4_DEDDh_dom"/>
</dbReference>
<dbReference type="GO" id="GO:0008408">
    <property type="term" value="F:3'-5' exonuclease activity"/>
    <property type="evidence" value="ECO:0007669"/>
    <property type="project" value="InterPro"/>
</dbReference>
<dbReference type="PANTHER" id="PTHR12801:SF45">
    <property type="entry name" value="RNA EXONUCLEASE 4"/>
    <property type="match status" value="1"/>
</dbReference>
<evidence type="ECO:0000256" key="7">
    <source>
        <dbReference type="ARBA" id="ARBA00022839"/>
    </source>
</evidence>
<comment type="function">
    <text evidence="9">Exoribonuclease involved in ribosome biosynthesis. Involved in the processing of ITS1, the internal transcribed spacer localized between the 18S and 5.8S rRNAs.</text>
</comment>
<keyword evidence="4" id="KW-0698">rRNA processing</keyword>
<dbReference type="PANTHER" id="PTHR12801">
    <property type="entry name" value="RNA EXONUCLEASE REXO1 / RECO3 FAMILY MEMBER-RELATED"/>
    <property type="match status" value="1"/>
</dbReference>
<evidence type="ECO:0000256" key="10">
    <source>
        <dbReference type="SAM" id="MobiDB-lite"/>
    </source>
</evidence>
<dbReference type="Pfam" id="PF00929">
    <property type="entry name" value="RNase_T"/>
    <property type="match status" value="1"/>
</dbReference>
<evidence type="ECO:0000256" key="4">
    <source>
        <dbReference type="ARBA" id="ARBA00022552"/>
    </source>
</evidence>
<dbReference type="SMART" id="SM00479">
    <property type="entry name" value="EXOIII"/>
    <property type="match status" value="1"/>
</dbReference>
<evidence type="ECO:0000259" key="11">
    <source>
        <dbReference type="SMART" id="SM00479"/>
    </source>
</evidence>